<accession>A0A3N4K5R1</accession>
<dbReference type="EMBL" id="ML120358">
    <property type="protein sequence ID" value="RPB04552.1"/>
    <property type="molecule type" value="Genomic_DNA"/>
</dbReference>
<feature type="region of interest" description="Disordered" evidence="1">
    <location>
        <begin position="49"/>
        <end position="71"/>
    </location>
</feature>
<reference evidence="2 3" key="1">
    <citation type="journal article" date="2018" name="Nat. Ecol. Evol.">
        <title>Pezizomycetes genomes reveal the molecular basis of ectomycorrhizal truffle lifestyle.</title>
        <authorList>
            <person name="Murat C."/>
            <person name="Payen T."/>
            <person name="Noel B."/>
            <person name="Kuo A."/>
            <person name="Morin E."/>
            <person name="Chen J."/>
            <person name="Kohler A."/>
            <person name="Krizsan K."/>
            <person name="Balestrini R."/>
            <person name="Da Silva C."/>
            <person name="Montanini B."/>
            <person name="Hainaut M."/>
            <person name="Levati E."/>
            <person name="Barry K.W."/>
            <person name="Belfiori B."/>
            <person name="Cichocki N."/>
            <person name="Clum A."/>
            <person name="Dockter R.B."/>
            <person name="Fauchery L."/>
            <person name="Guy J."/>
            <person name="Iotti M."/>
            <person name="Le Tacon F."/>
            <person name="Lindquist E.A."/>
            <person name="Lipzen A."/>
            <person name="Malagnac F."/>
            <person name="Mello A."/>
            <person name="Molinier V."/>
            <person name="Miyauchi S."/>
            <person name="Poulain J."/>
            <person name="Riccioni C."/>
            <person name="Rubini A."/>
            <person name="Sitrit Y."/>
            <person name="Splivallo R."/>
            <person name="Traeger S."/>
            <person name="Wang M."/>
            <person name="Zifcakova L."/>
            <person name="Wipf D."/>
            <person name="Zambonelli A."/>
            <person name="Paolocci F."/>
            <person name="Nowrousian M."/>
            <person name="Ottonello S."/>
            <person name="Baldrian P."/>
            <person name="Spatafora J.W."/>
            <person name="Henrissat B."/>
            <person name="Nagy L.G."/>
            <person name="Aury J.M."/>
            <person name="Wincker P."/>
            <person name="Grigoriev I.V."/>
            <person name="Bonfante P."/>
            <person name="Martin F.M."/>
        </authorList>
    </citation>
    <scope>NUCLEOTIDE SEQUENCE [LARGE SCALE GENOMIC DNA]</scope>
    <source>
        <strain evidence="2 3">120613-1</strain>
    </source>
</reference>
<organism evidence="2 3">
    <name type="scientific">Choiromyces venosus 120613-1</name>
    <dbReference type="NCBI Taxonomy" id="1336337"/>
    <lineage>
        <taxon>Eukaryota</taxon>
        <taxon>Fungi</taxon>
        <taxon>Dikarya</taxon>
        <taxon>Ascomycota</taxon>
        <taxon>Pezizomycotina</taxon>
        <taxon>Pezizomycetes</taxon>
        <taxon>Pezizales</taxon>
        <taxon>Tuberaceae</taxon>
        <taxon>Choiromyces</taxon>
    </lineage>
</organism>
<protein>
    <submittedName>
        <fullName evidence="2">Uncharacterized protein</fullName>
    </submittedName>
</protein>
<evidence type="ECO:0000313" key="3">
    <source>
        <dbReference type="Proteomes" id="UP000276215"/>
    </source>
</evidence>
<gene>
    <name evidence="2" type="ORF">L873DRAFT_1799481</name>
</gene>
<dbReference type="AlphaFoldDB" id="A0A3N4K5R1"/>
<keyword evidence="3" id="KW-1185">Reference proteome</keyword>
<name>A0A3N4K5R1_9PEZI</name>
<dbReference type="Proteomes" id="UP000276215">
    <property type="component" value="Unassembled WGS sequence"/>
</dbReference>
<proteinExistence type="predicted"/>
<evidence type="ECO:0000256" key="1">
    <source>
        <dbReference type="SAM" id="MobiDB-lite"/>
    </source>
</evidence>
<sequence>MTDNSTSIIPVPQEHKSTIRYGIILYLANQILPPPCETHISPTTKPLQLIQPSQTKPNPKFNPSSVTAKPS</sequence>
<evidence type="ECO:0000313" key="2">
    <source>
        <dbReference type="EMBL" id="RPB04552.1"/>
    </source>
</evidence>